<dbReference type="Pfam" id="PF26379">
    <property type="entry name" value="FimL_2nd"/>
    <property type="match status" value="1"/>
</dbReference>
<dbReference type="InterPro" id="IPR004105">
    <property type="entry name" value="CheA-like_dim"/>
</dbReference>
<evidence type="ECO:0000256" key="2">
    <source>
        <dbReference type="ARBA" id="ARBA00012438"/>
    </source>
</evidence>
<dbReference type="GO" id="GO:0005737">
    <property type="term" value="C:cytoplasm"/>
    <property type="evidence" value="ECO:0007669"/>
    <property type="project" value="InterPro"/>
</dbReference>
<dbReference type="InterPro" id="IPR058661">
    <property type="entry name" value="FimL_2nd"/>
</dbReference>
<evidence type="ECO:0000256" key="9">
    <source>
        <dbReference type="PROSITE-ProRule" id="PRU00110"/>
    </source>
</evidence>
<dbReference type="InterPro" id="IPR004358">
    <property type="entry name" value="Sig_transdc_His_kin-like_C"/>
</dbReference>
<proteinExistence type="predicted"/>
<dbReference type="Pfam" id="PF00072">
    <property type="entry name" value="Response_reg"/>
    <property type="match status" value="1"/>
</dbReference>
<dbReference type="SUPFAM" id="SSF52172">
    <property type="entry name" value="CheY-like"/>
    <property type="match status" value="1"/>
</dbReference>
<dbReference type="InterPro" id="IPR036641">
    <property type="entry name" value="HPT_dom_sf"/>
</dbReference>
<keyword evidence="11" id="KW-0175">Coiled coil</keyword>
<feature type="modified residue" description="Phosphohistidine" evidence="9">
    <location>
        <position position="1481"/>
    </location>
</feature>
<dbReference type="Gene3D" id="3.40.50.2300">
    <property type="match status" value="1"/>
</dbReference>
<evidence type="ECO:0000256" key="10">
    <source>
        <dbReference type="PROSITE-ProRule" id="PRU00169"/>
    </source>
</evidence>
<evidence type="ECO:0000259" key="15">
    <source>
        <dbReference type="PROSITE" id="PS50894"/>
    </source>
</evidence>
<organism evidence="16 17">
    <name type="scientific">Niveibacterium umoris</name>
    <dbReference type="NCBI Taxonomy" id="1193620"/>
    <lineage>
        <taxon>Bacteria</taxon>
        <taxon>Pseudomonadati</taxon>
        <taxon>Pseudomonadota</taxon>
        <taxon>Betaproteobacteria</taxon>
        <taxon>Rhodocyclales</taxon>
        <taxon>Rhodocyclaceae</taxon>
        <taxon>Niveibacterium</taxon>
    </lineage>
</organism>
<feature type="domain" description="HPt" evidence="15">
    <location>
        <begin position="1220"/>
        <end position="1326"/>
    </location>
</feature>
<feature type="domain" description="HPt" evidence="15">
    <location>
        <begin position="664"/>
        <end position="771"/>
    </location>
</feature>
<dbReference type="SUPFAM" id="SSF50341">
    <property type="entry name" value="CheW-like"/>
    <property type="match status" value="1"/>
</dbReference>
<dbReference type="SUPFAM" id="SSF47226">
    <property type="entry name" value="Histidine-containing phosphotransfer domain, HPT domain"/>
    <property type="match status" value="4"/>
</dbReference>
<dbReference type="Gene3D" id="3.30.565.10">
    <property type="entry name" value="Histidine kinase-like ATPase, C-terminal domain"/>
    <property type="match status" value="1"/>
</dbReference>
<feature type="modified residue" description="Phosphohistidine" evidence="9">
    <location>
        <position position="1266"/>
    </location>
</feature>
<comment type="catalytic activity">
    <reaction evidence="1">
        <text>ATP + protein L-histidine = ADP + protein N-phospho-L-histidine.</text>
        <dbReference type="EC" id="2.7.13.3"/>
    </reaction>
</comment>
<dbReference type="CDD" id="cd17546">
    <property type="entry name" value="REC_hyHK_CKI1_RcsC-like"/>
    <property type="match status" value="1"/>
</dbReference>
<feature type="domain" description="Response regulatory" evidence="13">
    <location>
        <begin position="2081"/>
        <end position="2197"/>
    </location>
</feature>
<evidence type="ECO:0000256" key="3">
    <source>
        <dbReference type="ARBA" id="ARBA00021495"/>
    </source>
</evidence>
<dbReference type="Proteomes" id="UP000561045">
    <property type="component" value="Unassembled WGS sequence"/>
</dbReference>
<dbReference type="PANTHER" id="PTHR43395:SF8">
    <property type="entry name" value="HISTIDINE KINASE"/>
    <property type="match status" value="1"/>
</dbReference>
<keyword evidence="5" id="KW-0808">Transferase</keyword>
<evidence type="ECO:0000256" key="4">
    <source>
        <dbReference type="ARBA" id="ARBA00022553"/>
    </source>
</evidence>
<dbReference type="PROSITE" id="PS50110">
    <property type="entry name" value="RESPONSE_REGULATORY"/>
    <property type="match status" value="1"/>
</dbReference>
<dbReference type="SMART" id="SM00260">
    <property type="entry name" value="CheW"/>
    <property type="match status" value="1"/>
</dbReference>
<dbReference type="Pfam" id="PF01627">
    <property type="entry name" value="Hpt"/>
    <property type="match status" value="3"/>
</dbReference>
<dbReference type="Gene3D" id="2.30.30.40">
    <property type="entry name" value="SH3 Domains"/>
    <property type="match status" value="1"/>
</dbReference>
<dbReference type="InterPro" id="IPR011006">
    <property type="entry name" value="CheY-like_superfamily"/>
</dbReference>
<dbReference type="Gene3D" id="1.20.120.160">
    <property type="entry name" value="HPT domain"/>
    <property type="match status" value="4"/>
</dbReference>
<sequence>MNSEMELDIAPLTWVRGEIDAALARAQDAVNKVEAGEGRSEQLRFAQNHVHQVQGALSVVGLDGVTQFAEALDGLLAALAGGQLDYADSHAPLLRRALIALGNYLAELQDGAPHQPLRLYPLYAELAEARGFDVPGQSELFFPNLAVRAANEPHATLDPATAAKELRLARARFEKGLLSWLREPTSDNGPRLMLVAIQRIAQINPAPGAQSFWWASIAFFEGLAQQLIKADRDAQRLCRRIDTQMRRLLEGSHVVAERLVRDVLFHVASSGVNTEHARAVRSAFRLDALLPSGDDARIAETPLAPVQRALREAIENAKDSWNKFAAGAAVGLPQLQDHLVAARAPLQTLHQPAVARLVEALHATATWLRKDPLKSTDDLSMDVATALLIAEQAVDPASSPSQDLLQRQVDALVARLAAREAGRDPGELDDHLFGESSRRAQERLFFNQLAREIQTSLGQVEQTLDGFFRNPSNKAALAGLSAPLKQVEGAFAMLGEADAAKLVADNAERVAALATTDELVPEACEKIAHEFSALGFFVDALRFGPARLDKFLAPQGGAVAPEAPATIEAEVRQQSRETQQLVQQLAEAPADAKVREELKQNLETLREDAALLADTKLEQQAREALAALKTGDDSAKVQEAVAAIAPVAAPEPSADAARLIAASEDEVDAELLAIFLEEAHEVLDTIRSHREAAALDPHNQENIVTIRRGFHTLKGSSRMVGLNDFSDAAKAVEFTLNRWLQQERDATKPFLDLVGNAHTLFAAWVAQLDAGGSTWRDASSLTAETQRVDALLEGAPVEDATPAPAAVAPTLVVPPAAPVAAPLEEPEALAEFDLELDSGEPELDMSSTLLAPVQDAGREPEPETVDLTATLLAPFDDAVSASEPAEPLMADLDEIKAEADEREPEVFDLTASLIGPDDLAAFGAESEPVEPEPDMFEPLEPPKATDAESAATVDFDLAEVSLTDEEAMPSHVDEEEVDLTATLLAPLEMREAFLRPEEEAAPAPLVEELPALDLDLGQEETSEAFVGTTLEPQLEFVEAPFAAEEPEAVASQQPEVAPTLEDTASVEPLPVPETVAEAEVATELLPEVSPELAEPAIEEVLTVAEATPEIEATPEALADASEAELLPELTLPTLEDEVADAQSLAELDLLDAVALEGESSESESPVVELIEPVDLSLEPAGAGAEEFDELDVISTIGAGDLTLEEPEIPTPEPDTIRLGDLEISRQLFELYIAEAHQHIETLREELPRFQHNPVLIPQEPVIRAAHTLGGISGTARVDAVRALAKALEHALAKLHLAERAPTPEQADLFSASGQRLEAMIAEIDARILPLDTPELVDALEAVVAHTEPEEEQPSEPLAALEQEVEAEAQPTVEPESGAALLEPETAEATAQLDELAAPEAERTEAQFDQAPVADYVEQAVLAPEAPEPERAVVRDDLDEQLLPIFFEEAHELMRDLAGEARKLYNAAEAEEGAQAFARLLHTLKGSARMAGAMTLGEFVHGIENRLLHARDSGLAGNQLADEMENGLDAVGHMLRRMERGEPAIAPAVTPAPAPAPIEAPVEGGEAAQAPVAVPKPAAPAMVSVEDAESQAGPRATLRVRSDMVDRFVNEAGEISIARTRIEGELRTLRRSLLDLTENVIRLRNQLREVEIAAETQMQTRVAQAEHQHADFDPLEFDRFTRFQELTRMMAESVGDVTTIQQNLLKNLDAADTALHVQGRLSRDLQQALMGVRMVPFDELSDRLYRVVRQTAKELGKRANLDVRGGSIEIDRGVLDKMTAPIEHLLRNAVAHGLELPEQRREAGKPEIGQITLSVTQRSNEVAIELADDGRGLDYAGIRNRAESRGLLTPGEAVSEARLTQFIFEAGFTTAEKVSEVAGRGVGMDVVKNETTGVGGRIDVGSVQGQGARFVIHLPLTLAVTQALLVRSGERTFAIPSNMVEQVLELKQDALDEMRARGFALWKDQKYPFYYLPRLLGDSKSQPAAGRFHWVLLLRVGTDAIALYIDELRGNQEIVVKNAGPQFTRLQGFSGATVLADGEISLIVNPVVLAVQSQVAIAKVEAAVAAGEAPAEPVRDTAYVPTVMVVDDSLTVRKITSRLLEREGYRVVTAKDGVDALEQLVETMPDVMLLDIEMPRMDGFDLTRNIRADERLRPLPIIMITSRMADKHRNYAFEIGVNHYLGKPYNEEELLGLIKNFVGR</sequence>
<evidence type="ECO:0000256" key="8">
    <source>
        <dbReference type="ARBA" id="ARBA00035100"/>
    </source>
</evidence>
<evidence type="ECO:0000256" key="7">
    <source>
        <dbReference type="ARBA" id="ARBA00023012"/>
    </source>
</evidence>
<dbReference type="InterPro" id="IPR001789">
    <property type="entry name" value="Sig_transdc_resp-reg_receiver"/>
</dbReference>
<dbReference type="InterPro" id="IPR008207">
    <property type="entry name" value="Sig_transdc_His_kin_Hpt_dom"/>
</dbReference>
<gene>
    <name evidence="16" type="ORF">GGR36_002739</name>
</gene>
<dbReference type="InterPro" id="IPR036061">
    <property type="entry name" value="CheW-like_dom_sf"/>
</dbReference>
<dbReference type="SMART" id="SM00448">
    <property type="entry name" value="REC"/>
    <property type="match status" value="1"/>
</dbReference>
<dbReference type="SMART" id="SM01231">
    <property type="entry name" value="H-kinase_dim"/>
    <property type="match status" value="1"/>
</dbReference>
<feature type="domain" description="HPt" evidence="15">
    <location>
        <begin position="1434"/>
        <end position="1537"/>
    </location>
</feature>
<feature type="coiled-coil region" evidence="11">
    <location>
        <begin position="1618"/>
        <end position="1652"/>
    </location>
</feature>
<evidence type="ECO:0000256" key="5">
    <source>
        <dbReference type="ARBA" id="ARBA00022679"/>
    </source>
</evidence>
<comment type="function">
    <text evidence="8">Involved in the transmission of sensory signals from the chemoreceptors to the flagellar motors. CheA is autophosphorylated; it can transfer its phosphate group to either CheB or CheY.</text>
</comment>
<keyword evidence="7" id="KW-0902">Two-component regulatory system</keyword>
<dbReference type="RefSeq" id="WP_207064433.1">
    <property type="nucleotide sequence ID" value="NZ_BAABLE010000005.1"/>
</dbReference>
<dbReference type="CDD" id="cd00088">
    <property type="entry name" value="HPT"/>
    <property type="match status" value="2"/>
</dbReference>
<dbReference type="InterPro" id="IPR005467">
    <property type="entry name" value="His_kinase_dom"/>
</dbReference>
<dbReference type="Pfam" id="PF01584">
    <property type="entry name" value="CheW"/>
    <property type="match status" value="1"/>
</dbReference>
<evidence type="ECO:0000259" key="14">
    <source>
        <dbReference type="PROSITE" id="PS50851"/>
    </source>
</evidence>
<feature type="modified residue" description="Phosphohistidine" evidence="9">
    <location>
        <position position="711"/>
    </location>
</feature>
<evidence type="ECO:0000313" key="16">
    <source>
        <dbReference type="EMBL" id="MBB4013393.1"/>
    </source>
</evidence>
<comment type="caution">
    <text evidence="16">The sequence shown here is derived from an EMBL/GenBank/DDBJ whole genome shotgun (WGS) entry which is preliminary data.</text>
</comment>
<dbReference type="SMART" id="SM00387">
    <property type="entry name" value="HATPase_c"/>
    <property type="match status" value="1"/>
</dbReference>
<accession>A0A840BLA2</accession>
<dbReference type="SUPFAM" id="SSF55874">
    <property type="entry name" value="ATPase domain of HSP90 chaperone/DNA topoisomerase II/histidine kinase"/>
    <property type="match status" value="1"/>
</dbReference>
<feature type="domain" description="Histidine kinase" evidence="12">
    <location>
        <begin position="1683"/>
        <end position="1917"/>
    </location>
</feature>
<dbReference type="GO" id="GO:0000155">
    <property type="term" value="F:phosphorelay sensor kinase activity"/>
    <property type="evidence" value="ECO:0007669"/>
    <property type="project" value="InterPro"/>
</dbReference>
<dbReference type="PROSITE" id="PS50894">
    <property type="entry name" value="HPT"/>
    <property type="match status" value="3"/>
</dbReference>
<dbReference type="Pfam" id="PF02518">
    <property type="entry name" value="HATPase_c"/>
    <property type="match status" value="1"/>
</dbReference>
<dbReference type="SMART" id="SM00073">
    <property type="entry name" value="HPT"/>
    <property type="match status" value="3"/>
</dbReference>
<keyword evidence="4 10" id="KW-0597">Phosphoprotein</keyword>
<feature type="domain" description="CheW-like" evidence="14">
    <location>
        <begin position="1919"/>
        <end position="2054"/>
    </location>
</feature>
<protein>
    <recommendedName>
        <fullName evidence="3">Chemotaxis protein CheA</fullName>
        <ecNumber evidence="2">2.7.13.3</ecNumber>
    </recommendedName>
</protein>
<name>A0A840BLA2_9RHOO</name>
<evidence type="ECO:0000313" key="17">
    <source>
        <dbReference type="Proteomes" id="UP000561045"/>
    </source>
</evidence>
<reference evidence="16 17" key="1">
    <citation type="submission" date="2020-08" db="EMBL/GenBank/DDBJ databases">
        <title>Genomic Encyclopedia of Type Strains, Phase IV (KMG-IV): sequencing the most valuable type-strain genomes for metagenomic binning, comparative biology and taxonomic classification.</title>
        <authorList>
            <person name="Goeker M."/>
        </authorList>
    </citation>
    <scope>NUCLEOTIDE SEQUENCE [LARGE SCALE GENOMIC DNA]</scope>
    <source>
        <strain evidence="16 17">DSM 106739</strain>
    </source>
</reference>
<evidence type="ECO:0000256" key="11">
    <source>
        <dbReference type="SAM" id="Coils"/>
    </source>
</evidence>
<dbReference type="EC" id="2.7.13.3" evidence="2"/>
<evidence type="ECO:0000259" key="12">
    <source>
        <dbReference type="PROSITE" id="PS50109"/>
    </source>
</evidence>
<evidence type="ECO:0000256" key="6">
    <source>
        <dbReference type="ARBA" id="ARBA00022777"/>
    </source>
</evidence>
<dbReference type="InterPro" id="IPR003594">
    <property type="entry name" value="HATPase_dom"/>
</dbReference>
<keyword evidence="6 16" id="KW-0418">Kinase</keyword>
<dbReference type="PROSITE" id="PS50109">
    <property type="entry name" value="HIS_KIN"/>
    <property type="match status" value="1"/>
</dbReference>
<keyword evidence="17" id="KW-1185">Reference proteome</keyword>
<dbReference type="PANTHER" id="PTHR43395">
    <property type="entry name" value="SENSOR HISTIDINE KINASE CHEA"/>
    <property type="match status" value="1"/>
</dbReference>
<evidence type="ECO:0000259" key="13">
    <source>
        <dbReference type="PROSITE" id="PS50110"/>
    </source>
</evidence>
<dbReference type="PROSITE" id="PS50851">
    <property type="entry name" value="CHEW"/>
    <property type="match status" value="1"/>
</dbReference>
<dbReference type="EMBL" id="JACIET010000002">
    <property type="protein sequence ID" value="MBB4013393.1"/>
    <property type="molecule type" value="Genomic_DNA"/>
</dbReference>
<dbReference type="GO" id="GO:0006935">
    <property type="term" value="P:chemotaxis"/>
    <property type="evidence" value="ECO:0007669"/>
    <property type="project" value="InterPro"/>
</dbReference>
<dbReference type="InterPro" id="IPR036890">
    <property type="entry name" value="HATPase_C_sf"/>
</dbReference>
<dbReference type="InterPro" id="IPR002545">
    <property type="entry name" value="CheW-lke_dom"/>
</dbReference>
<dbReference type="PRINTS" id="PR00344">
    <property type="entry name" value="BCTRLSENSOR"/>
</dbReference>
<evidence type="ECO:0000256" key="1">
    <source>
        <dbReference type="ARBA" id="ARBA00000085"/>
    </source>
</evidence>
<feature type="modified residue" description="4-aspartylphosphate" evidence="10">
    <location>
        <position position="2130"/>
    </location>
</feature>
<dbReference type="InterPro" id="IPR051315">
    <property type="entry name" value="Bact_Chemotaxis_CheA"/>
</dbReference>
<dbReference type="FunFam" id="3.30.565.10:FF:000016">
    <property type="entry name" value="Chemotaxis protein CheA, putative"/>
    <property type="match status" value="1"/>
</dbReference>